<feature type="signal peptide" evidence="1">
    <location>
        <begin position="1"/>
        <end position="17"/>
    </location>
</feature>
<name>A0A9Q1N2G0_9SOLA</name>
<sequence length="100" mass="11245">MTLLMILELSYFHVTSAAESNSFGDDKLVTNYVSTTSKGSYVDFIPEQRGDERNEHEIEKLTNLLSGVGMRKRPEISCSCYNCGTFQCYCRGCSSEMCCI</sequence>
<evidence type="ECO:0000313" key="3">
    <source>
        <dbReference type="Proteomes" id="UP001152561"/>
    </source>
</evidence>
<evidence type="ECO:0000256" key="1">
    <source>
        <dbReference type="SAM" id="SignalP"/>
    </source>
</evidence>
<comment type="caution">
    <text evidence="2">The sequence shown here is derived from an EMBL/GenBank/DDBJ whole genome shotgun (WGS) entry which is preliminary data.</text>
</comment>
<protein>
    <submittedName>
        <fullName evidence="2">Uncharacterized protein</fullName>
    </submittedName>
</protein>
<evidence type="ECO:0000313" key="2">
    <source>
        <dbReference type="EMBL" id="KAJ8574290.1"/>
    </source>
</evidence>
<dbReference type="AlphaFoldDB" id="A0A9Q1N2G0"/>
<proteinExistence type="predicted"/>
<dbReference type="OrthoDB" id="10382684at2759"/>
<accession>A0A9Q1N2G0</accession>
<dbReference type="EMBL" id="JAJAGQ010000001">
    <property type="protein sequence ID" value="KAJ8574290.1"/>
    <property type="molecule type" value="Genomic_DNA"/>
</dbReference>
<organism evidence="2 3">
    <name type="scientific">Anisodus acutangulus</name>
    <dbReference type="NCBI Taxonomy" id="402998"/>
    <lineage>
        <taxon>Eukaryota</taxon>
        <taxon>Viridiplantae</taxon>
        <taxon>Streptophyta</taxon>
        <taxon>Embryophyta</taxon>
        <taxon>Tracheophyta</taxon>
        <taxon>Spermatophyta</taxon>
        <taxon>Magnoliopsida</taxon>
        <taxon>eudicotyledons</taxon>
        <taxon>Gunneridae</taxon>
        <taxon>Pentapetalae</taxon>
        <taxon>asterids</taxon>
        <taxon>lamiids</taxon>
        <taxon>Solanales</taxon>
        <taxon>Solanaceae</taxon>
        <taxon>Solanoideae</taxon>
        <taxon>Hyoscyameae</taxon>
        <taxon>Anisodus</taxon>
    </lineage>
</organism>
<gene>
    <name evidence="2" type="ORF">K7X08_026095</name>
</gene>
<keyword evidence="3" id="KW-1185">Reference proteome</keyword>
<dbReference type="Proteomes" id="UP001152561">
    <property type="component" value="Unassembled WGS sequence"/>
</dbReference>
<feature type="chain" id="PRO_5040402093" evidence="1">
    <location>
        <begin position="18"/>
        <end position="100"/>
    </location>
</feature>
<reference evidence="3" key="1">
    <citation type="journal article" date="2023" name="Proc. Natl. Acad. Sci. U.S.A.">
        <title>Genomic and structural basis for evolution of tropane alkaloid biosynthesis.</title>
        <authorList>
            <person name="Wanga Y.-J."/>
            <person name="Taina T."/>
            <person name="Yua J.-Y."/>
            <person name="Lia J."/>
            <person name="Xua B."/>
            <person name="Chenc J."/>
            <person name="D'Auriad J.C."/>
            <person name="Huanga J.-P."/>
            <person name="Huanga S.-X."/>
        </authorList>
    </citation>
    <scope>NUCLEOTIDE SEQUENCE [LARGE SCALE GENOMIC DNA]</scope>
    <source>
        <strain evidence="3">cv. KIB-2019</strain>
    </source>
</reference>
<keyword evidence="1" id="KW-0732">Signal</keyword>